<feature type="region of interest" description="Disordered" evidence="10">
    <location>
        <begin position="978"/>
        <end position="1012"/>
    </location>
</feature>
<keyword evidence="3" id="KW-0121">Carboxypeptidase</keyword>
<dbReference type="InterPro" id="IPR040626">
    <property type="entry name" value="Pepdidase_M14_N"/>
</dbReference>
<evidence type="ECO:0000313" key="12">
    <source>
        <dbReference type="EMBL" id="KAL1401997.1"/>
    </source>
</evidence>
<dbReference type="GO" id="GO:0046872">
    <property type="term" value="F:metal ion binding"/>
    <property type="evidence" value="ECO:0007669"/>
    <property type="project" value="UniProtKB-KW"/>
</dbReference>
<evidence type="ECO:0000256" key="2">
    <source>
        <dbReference type="ARBA" id="ARBA00005988"/>
    </source>
</evidence>
<dbReference type="Pfam" id="PF18027">
    <property type="entry name" value="Pepdidase_M14_N"/>
    <property type="match status" value="1"/>
</dbReference>
<dbReference type="Proteomes" id="UP001562425">
    <property type="component" value="Unassembled WGS sequence"/>
</dbReference>
<dbReference type="Gene3D" id="2.60.40.3120">
    <property type="match status" value="1"/>
</dbReference>
<reference evidence="12 13" key="1">
    <citation type="submission" date="2024-05" db="EMBL/GenBank/DDBJ databases">
        <title>Culex pipiens pipiens assembly and annotation.</title>
        <authorList>
            <person name="Alout H."/>
            <person name="Durand T."/>
        </authorList>
    </citation>
    <scope>NUCLEOTIDE SEQUENCE [LARGE SCALE GENOMIC DNA]</scope>
    <source>
        <strain evidence="12">HA-2024</strain>
        <tissue evidence="12">Whole body</tissue>
    </source>
</reference>
<dbReference type="GO" id="GO:0004180">
    <property type="term" value="F:carboxypeptidase activity"/>
    <property type="evidence" value="ECO:0007669"/>
    <property type="project" value="UniProtKB-KW"/>
</dbReference>
<feature type="compositionally biased region" description="Low complexity" evidence="10">
    <location>
        <begin position="1170"/>
        <end position="1191"/>
    </location>
</feature>
<feature type="active site" description="Proton donor/acceptor" evidence="9">
    <location>
        <position position="1617"/>
    </location>
</feature>
<feature type="region of interest" description="Disordered" evidence="10">
    <location>
        <begin position="1208"/>
        <end position="1227"/>
    </location>
</feature>
<evidence type="ECO:0000256" key="9">
    <source>
        <dbReference type="PROSITE-ProRule" id="PRU01379"/>
    </source>
</evidence>
<dbReference type="SUPFAM" id="SSF53187">
    <property type="entry name" value="Zn-dependent exopeptidases"/>
    <property type="match status" value="1"/>
</dbReference>
<evidence type="ECO:0000256" key="4">
    <source>
        <dbReference type="ARBA" id="ARBA00022670"/>
    </source>
</evidence>
<name>A0ABD1DQF9_CULPP</name>
<gene>
    <name evidence="12" type="ORF">pipiens_006272</name>
</gene>
<keyword evidence="4" id="KW-0645">Protease</keyword>
<evidence type="ECO:0000256" key="10">
    <source>
        <dbReference type="SAM" id="MobiDB-lite"/>
    </source>
</evidence>
<feature type="domain" description="Peptidase M14" evidence="11">
    <location>
        <begin position="1380"/>
        <end position="1653"/>
    </location>
</feature>
<dbReference type="GO" id="GO:0006508">
    <property type="term" value="P:proteolysis"/>
    <property type="evidence" value="ECO:0007669"/>
    <property type="project" value="UniProtKB-KW"/>
</dbReference>
<evidence type="ECO:0000313" key="13">
    <source>
        <dbReference type="Proteomes" id="UP001562425"/>
    </source>
</evidence>
<proteinExistence type="inferred from homology"/>
<keyword evidence="5" id="KW-0479">Metal-binding</keyword>
<comment type="similarity">
    <text evidence="2 9">Belongs to the peptidase M14 family.</text>
</comment>
<dbReference type="EMBL" id="JBEHCU010003744">
    <property type="protein sequence ID" value="KAL1401997.1"/>
    <property type="molecule type" value="Genomic_DNA"/>
</dbReference>
<comment type="cofactor">
    <cofactor evidence="1">
        <name>Zn(2+)</name>
        <dbReference type="ChEBI" id="CHEBI:29105"/>
    </cofactor>
</comment>
<organism evidence="12 13">
    <name type="scientific">Culex pipiens pipiens</name>
    <name type="common">Northern house mosquito</name>
    <dbReference type="NCBI Taxonomy" id="38569"/>
    <lineage>
        <taxon>Eukaryota</taxon>
        <taxon>Metazoa</taxon>
        <taxon>Ecdysozoa</taxon>
        <taxon>Arthropoda</taxon>
        <taxon>Hexapoda</taxon>
        <taxon>Insecta</taxon>
        <taxon>Pterygota</taxon>
        <taxon>Neoptera</taxon>
        <taxon>Endopterygota</taxon>
        <taxon>Diptera</taxon>
        <taxon>Nematocera</taxon>
        <taxon>Culicoidea</taxon>
        <taxon>Culicidae</taxon>
        <taxon>Culicinae</taxon>
        <taxon>Culicini</taxon>
        <taxon>Culex</taxon>
        <taxon>Culex</taxon>
    </lineage>
</organism>
<dbReference type="GO" id="GO:0008237">
    <property type="term" value="F:metallopeptidase activity"/>
    <property type="evidence" value="ECO:0007669"/>
    <property type="project" value="UniProtKB-KW"/>
</dbReference>
<feature type="compositionally biased region" description="Pro residues" evidence="10">
    <location>
        <begin position="129"/>
        <end position="140"/>
    </location>
</feature>
<sequence>MSEFKVRVHTLKFAFGQGSQEPSDAEMFGFCRDWQMPPNEIYSIHRDTQAKAIFVKFKSERQMKAVKDKLQPSFSSVLAGTNLLPAFAKGDGAPPMIMTLLQSNRNQQLVSDTMDVGVPGTEPTLVQLTPPPSSPAPAQPSLPISPAQPSLPISPPVPMGPPQAPVLPEGSARKPRNKFRRGTEGKGEAIPQVPAGGSVTLVQKLRSRSRSERRPHDNAGQDQAGKGRSASRSDQQEVTAESDADFVEVLPRNSSANIGAGLKDMVSALQLKDAGQEKGCTGFTFHRCDSASRLDRFYVSRDFLDTILEVKNVAVAFSDHHAVVLKFEVDPQHLCRRGRGYWKLNPAFLKDDSISNRFLVEYEGLRARPVHLMNRSIWWNHVVKKKITWFYQEQGRLFNRRISSAKSTQYQKLNELAVDLGNGLDVRAEIAIVKSRLMEMECQRLQYLGNKLSGTSLIENEKMNIFHVSNQVHRFSASSSFKLLDDGALTDDQDRLKAIIQGFYSNCFMNDPLQADEGVVAEALGSVSKTLSVEQANQMLRPISEDELKSTSLAAAKKKSPGPDGLSYEFYLTHFDIVKEDLLKLFNGYLDGSLKPPKEFSAGIITLIPKEADAASLDKYRPISMLNTDYKTWLLNVFILSKLWYVCQVFPPNNKHLAEIRKAVGAFLWQSQVFKCERNQLYLDLGKGGVCLVDHEAKAKALFQKNVLYGKDGEEKKDLSLLKFGKKDVLGRNTKDWLVEAEELGSSYTLNTVRLLYCYHVDQRRTVPKIEEKLTDLDWENLWNNLSHNFLTSDSRSTLFLLYNDLLLNKDKLYEYKIGRVADNICEICGKKDNNFHRLRECDASQDVWKWLKETVANPGYLGSFLSNSLKTNQLEVNTDSKTLRPIARLKEPRELFALPKERDYDCPQQAPRWPIECQVQEERIYHINYAPDTPEPYYQPTGKELQPRPVGEENGVILFNYNPTSAVHYNTTPGCTDLGPSSATNDDALPKATRTADSDNESDSSNLSFPCEQDRRYCNGRSYDSPDLDVDDDSRWHYYGYTDDEDEEDCCGGSSSSSDEEDNVLRYEPSEFGTELSYNQINDESEIFTREQLARMVLESQSEPTVVKDDEEDSAKRPRTRPRPVNPPSTSDNFYASGPETDSEGEQSKHEIESSPPRRRRRSPLHNNTTTSATSTTPPTTTTTTAKTSPNCCEPEDDPVVPVPQFSRSTVGGSKAQPTAHPNAFEPDDLIFESRFESGNLGRAIKITPTYYELYLRPDMYTNRHTQWFYFRVKNTKAKTVYRFSIINLTKPDSLYKEGMRPLMYSTLDAEYNHLGWQRCGENIAYFRNDTDNGYNHSNYHHRPLDDDDDEFVGNASFTLSFNIEFRYDDDTVFFAHSYPYTYSDLQDYLMGIQRNPVKSKFCKLRLLCRSLAGNNVYYLTVTAPSTHDDDNQKKKKAVIISARVHPGESPSSWMMKGLMDFITGDSYVAKKLRHKFIFKLVPMLNPDGVIVGNTRSSLTGRDLNRQYRTVIRETYPSIWNTKAMIRRLMEDCGVAMYCDMHAHSRKHNVFIYGCENLKRHPDRRLLEQVFPLMLHKNVADKFSFENCKFKVQKNKEGTGRIVVWVLGVTNSYTLEASFGGSTMGGRAGTHFSTADYEHIGRAYCETLMDYYDDNPIKVNFFVKRLKKLRKKERKLRKARRKAEQIQYRQLVCKYLMSMLNLHHPDAAPLSIDEWRGRLAEFVKHAVPRTQEELEAKKEEEATEWRIKEEARRKYFQRWTYKSLPAPKPVHFNWRKFMWREYRHIVRKNLKILLNLHDPDSEQPCSEAWRLRLAEFTRVPVPCPVEEATVKHLEAVLERGQRSMEKVRRQVATRRYIRTALPAPRPFHFNWRKFMWNSNRGSNMLPK</sequence>
<dbReference type="InterPro" id="IPR036691">
    <property type="entry name" value="Endo/exonu/phosph_ase_sf"/>
</dbReference>
<evidence type="ECO:0000256" key="7">
    <source>
        <dbReference type="ARBA" id="ARBA00022833"/>
    </source>
</evidence>
<evidence type="ECO:0000256" key="6">
    <source>
        <dbReference type="ARBA" id="ARBA00022801"/>
    </source>
</evidence>
<feature type="compositionally biased region" description="Pro residues" evidence="10">
    <location>
        <begin position="152"/>
        <end position="165"/>
    </location>
</feature>
<evidence type="ECO:0000256" key="5">
    <source>
        <dbReference type="ARBA" id="ARBA00022723"/>
    </source>
</evidence>
<keyword evidence="13" id="KW-1185">Reference proteome</keyword>
<dbReference type="InterPro" id="IPR050821">
    <property type="entry name" value="Cytosolic_carboxypeptidase"/>
</dbReference>
<keyword evidence="8" id="KW-0482">Metalloprotease</keyword>
<dbReference type="FunFam" id="3.40.630.10:FF:000011">
    <property type="entry name" value="cytosolic carboxypeptidase 2 isoform X1"/>
    <property type="match status" value="1"/>
</dbReference>
<dbReference type="InterPro" id="IPR000834">
    <property type="entry name" value="Peptidase_M14"/>
</dbReference>
<dbReference type="PROSITE" id="PS52035">
    <property type="entry name" value="PEPTIDASE_M14"/>
    <property type="match status" value="1"/>
</dbReference>
<feature type="region of interest" description="Disordered" evidence="10">
    <location>
        <begin position="114"/>
        <end position="246"/>
    </location>
</feature>
<feature type="region of interest" description="Disordered" evidence="10">
    <location>
        <begin position="1100"/>
        <end position="1200"/>
    </location>
</feature>
<dbReference type="Gene3D" id="3.60.10.10">
    <property type="entry name" value="Endonuclease/exonuclease/phosphatase"/>
    <property type="match status" value="1"/>
</dbReference>
<dbReference type="PANTHER" id="PTHR12756">
    <property type="entry name" value="CYTOSOLIC CARBOXYPEPTIDASE"/>
    <property type="match status" value="1"/>
</dbReference>
<feature type="compositionally biased region" description="Low complexity" evidence="10">
    <location>
        <begin position="141"/>
        <end position="151"/>
    </location>
</feature>
<keyword evidence="7" id="KW-0862">Zinc</keyword>
<dbReference type="Pfam" id="PF00246">
    <property type="entry name" value="Peptidase_M14"/>
    <property type="match status" value="1"/>
</dbReference>
<accession>A0ABD1DQF9</accession>
<feature type="compositionally biased region" description="Polar residues" evidence="10">
    <location>
        <begin position="230"/>
        <end position="239"/>
    </location>
</feature>
<feature type="region of interest" description="Disordered" evidence="10">
    <location>
        <begin position="1040"/>
        <end position="1065"/>
    </location>
</feature>
<dbReference type="SUPFAM" id="SSF56219">
    <property type="entry name" value="DNase I-like"/>
    <property type="match status" value="1"/>
</dbReference>
<evidence type="ECO:0000259" key="11">
    <source>
        <dbReference type="PROSITE" id="PS52035"/>
    </source>
</evidence>
<evidence type="ECO:0000256" key="1">
    <source>
        <dbReference type="ARBA" id="ARBA00001947"/>
    </source>
</evidence>
<comment type="caution">
    <text evidence="12">The sequence shown here is derived from an EMBL/GenBank/DDBJ whole genome shotgun (WGS) entry which is preliminary data.</text>
</comment>
<protein>
    <recommendedName>
        <fullName evidence="11">Peptidase M14 domain-containing protein</fullName>
    </recommendedName>
</protein>
<dbReference type="PANTHER" id="PTHR12756:SF45">
    <property type="entry name" value="CYTOSOLIC CARBOXYPEPTIDASE NNA1"/>
    <property type="match status" value="1"/>
</dbReference>
<dbReference type="Gene3D" id="3.40.630.10">
    <property type="entry name" value="Zn peptidases"/>
    <property type="match status" value="1"/>
</dbReference>
<keyword evidence="6" id="KW-0378">Hydrolase</keyword>
<dbReference type="CDD" id="cd06907">
    <property type="entry name" value="M14_AGBL2-3_like"/>
    <property type="match status" value="1"/>
</dbReference>
<evidence type="ECO:0000256" key="3">
    <source>
        <dbReference type="ARBA" id="ARBA00022645"/>
    </source>
</evidence>
<evidence type="ECO:0000256" key="8">
    <source>
        <dbReference type="ARBA" id="ARBA00023049"/>
    </source>
</evidence>
<feature type="compositionally biased region" description="Basic and acidic residues" evidence="10">
    <location>
        <begin position="209"/>
        <end position="219"/>
    </location>
</feature>